<dbReference type="AlphaFoldDB" id="A0AAW6U0V9"/>
<protein>
    <submittedName>
        <fullName evidence="2">Type II toxin-antitoxin system RelE/ParE family toxin</fullName>
    </submittedName>
</protein>
<evidence type="ECO:0000313" key="3">
    <source>
        <dbReference type="Proteomes" id="UP001431776"/>
    </source>
</evidence>
<dbReference type="Proteomes" id="UP001431776">
    <property type="component" value="Unassembled WGS sequence"/>
</dbReference>
<reference evidence="2" key="1">
    <citation type="submission" date="2023-05" db="EMBL/GenBank/DDBJ databases">
        <title>Anaerotaeda fermentans gen. nov., sp. nov., a novel anaerobic planctomycete of the new family within the order Sedimentisphaerales isolated from Taman Peninsula, Russia.</title>
        <authorList>
            <person name="Khomyakova M.A."/>
            <person name="Merkel A.Y."/>
            <person name="Slobodkin A.I."/>
        </authorList>
    </citation>
    <scope>NUCLEOTIDE SEQUENCE</scope>
    <source>
        <strain evidence="2">M17dextr</strain>
    </source>
</reference>
<dbReference type="InterPro" id="IPR052747">
    <property type="entry name" value="TA_system_RelE_toxin"/>
</dbReference>
<keyword evidence="1" id="KW-1277">Toxin-antitoxin system</keyword>
<accession>A0AAW6U0V9</accession>
<dbReference type="Gene3D" id="3.30.2310.20">
    <property type="entry name" value="RelE-like"/>
    <property type="match status" value="1"/>
</dbReference>
<evidence type="ECO:0000256" key="1">
    <source>
        <dbReference type="ARBA" id="ARBA00022649"/>
    </source>
</evidence>
<dbReference type="PANTHER" id="PTHR38813">
    <property type="match status" value="1"/>
</dbReference>
<proteinExistence type="predicted"/>
<gene>
    <name evidence="2" type="ORF">QJ522_11775</name>
</gene>
<dbReference type="PANTHER" id="PTHR38813:SF1">
    <property type="entry name" value="TOXIN RELE1-RELATED"/>
    <property type="match status" value="1"/>
</dbReference>
<sequence>MTYRIEIDRQALKVLAALPRKVQRQIAARIDSLAEEPFPPDAQQIKGQEAIWRIRSGSYRIAYTVRQKVLCVLVLRVGDRKDFYRHFNR</sequence>
<dbReference type="EMBL" id="JASCXX010000012">
    <property type="protein sequence ID" value="MDI6449726.1"/>
    <property type="molecule type" value="Genomic_DNA"/>
</dbReference>
<dbReference type="InterPro" id="IPR007712">
    <property type="entry name" value="RelE/ParE_toxin"/>
</dbReference>
<keyword evidence="3" id="KW-1185">Reference proteome</keyword>
<organism evidence="2 3">
    <name type="scientific">Anaerobaca lacustris</name>
    <dbReference type="NCBI Taxonomy" id="3044600"/>
    <lineage>
        <taxon>Bacteria</taxon>
        <taxon>Pseudomonadati</taxon>
        <taxon>Planctomycetota</taxon>
        <taxon>Phycisphaerae</taxon>
        <taxon>Sedimentisphaerales</taxon>
        <taxon>Anaerobacaceae</taxon>
        <taxon>Anaerobaca</taxon>
    </lineage>
</organism>
<comment type="caution">
    <text evidence="2">The sequence shown here is derived from an EMBL/GenBank/DDBJ whole genome shotgun (WGS) entry which is preliminary data.</text>
</comment>
<dbReference type="RefSeq" id="WP_349245134.1">
    <property type="nucleotide sequence ID" value="NZ_JASCXX010000012.1"/>
</dbReference>
<dbReference type="Pfam" id="PF05016">
    <property type="entry name" value="ParE_toxin"/>
    <property type="match status" value="1"/>
</dbReference>
<evidence type="ECO:0000313" key="2">
    <source>
        <dbReference type="EMBL" id="MDI6449726.1"/>
    </source>
</evidence>
<dbReference type="InterPro" id="IPR035093">
    <property type="entry name" value="RelE/ParE_toxin_dom_sf"/>
</dbReference>
<dbReference type="SUPFAM" id="SSF143011">
    <property type="entry name" value="RelE-like"/>
    <property type="match status" value="1"/>
</dbReference>
<name>A0AAW6U0V9_9BACT</name>